<evidence type="ECO:0000256" key="1">
    <source>
        <dbReference type="ARBA" id="ARBA00023054"/>
    </source>
</evidence>
<feature type="compositionally biased region" description="Basic and acidic residues" evidence="2">
    <location>
        <begin position="128"/>
        <end position="148"/>
    </location>
</feature>
<sequence length="719" mass="82954">MSEDKKKILLSSSMVDLKAELFRKQEEFRQQKLANSEFVRAKKTEKSSKNTLCNRQNPGVQARAQQDIEDRPKNDEEEEMLLKSRKALEEKSKLYDKITHSSDIPEEDGSGYYLVDFQKKAIDSIVAERETKRREEEQEKEAEDHELASEIPEPLDPDQEWVEFTDSLGRQRCCMKKDLDLLLKKDKELALAQSKKNLMQGQGADDYDLTLPHLMSSDMHREMMRQKWENEAKELVEKSQNDIHYSNVQYDEIRNHGVGFFQFSKDHEKREEELDKLKSFRKETLEERSRKDHIKDKRKAMMEERLAKVRQRRKLKADVTEEANKEDVDFGPKLSEALTSPTQEEENTRLQREKEAQEAEERRKAHVREWDKEKVSREANFGVKPYLEKRRDERETEFAPPSIYFEKPNEKIQPLKISDKLRAKRLQQSLKVVNVKPEVQNIEQTLDYSQINLPDRAPSPVKDISSCMTSETYLSPETNYSNMIYPTASSSSVQTQSASTNMNSEIHHTWPGTTLPYVNNMSYNYPPPVNSVGGVVDFQDSMYNFHQYPAWYAHSTGRPLNSDFNNADTPQHTQPQVQPTHTVYNPVSDTRAGNSGSDLNLEKMEAPKKPKIPRMAIIDTRYVKNDDTTSADEMTPSSLVVTAVPYTPGSFTAAKIMLADQHNEAVMGSSSKQQISGGPLIYTAEQQEHQRKQNEAMGTDPDQDKKINEFLSSIRTGHI</sequence>
<feature type="domain" description="CCDC174 alpha/beta GRSR" evidence="3">
    <location>
        <begin position="161"/>
        <end position="189"/>
    </location>
</feature>
<proteinExistence type="predicted"/>
<evidence type="ECO:0000259" key="3">
    <source>
        <dbReference type="Pfam" id="PF25449"/>
    </source>
</evidence>
<reference evidence="4 5" key="1">
    <citation type="submission" date="2024-04" db="EMBL/GenBank/DDBJ databases">
        <authorList>
            <consortium name="Genoscope - CEA"/>
            <person name="William W."/>
        </authorList>
    </citation>
    <scope>NUCLEOTIDE SEQUENCE [LARGE SCALE GENOMIC DNA]</scope>
</reference>
<feature type="compositionally biased region" description="Basic and acidic residues" evidence="2">
    <location>
        <begin position="316"/>
        <end position="330"/>
    </location>
</feature>
<dbReference type="EMBL" id="CAXITT010001561">
    <property type="protein sequence ID" value="CAL1548673.1"/>
    <property type="molecule type" value="Genomic_DNA"/>
</dbReference>
<dbReference type="GO" id="GO:0005634">
    <property type="term" value="C:nucleus"/>
    <property type="evidence" value="ECO:0007669"/>
    <property type="project" value="TreeGrafter"/>
</dbReference>
<feature type="region of interest" description="Disordered" evidence="2">
    <location>
        <begin position="128"/>
        <end position="158"/>
    </location>
</feature>
<protein>
    <recommendedName>
        <fullName evidence="3">CCDC174 alpha/beta GRSR domain-containing protein</fullName>
    </recommendedName>
</protein>
<evidence type="ECO:0000313" key="5">
    <source>
        <dbReference type="Proteomes" id="UP001497497"/>
    </source>
</evidence>
<accession>A0AAV2IQ20</accession>
<dbReference type="Pfam" id="PF25449">
    <property type="entry name" value="CCDC174_GRSR"/>
    <property type="match status" value="1"/>
</dbReference>
<dbReference type="PANTHER" id="PTHR15885">
    <property type="entry name" value="COILED-COIL DOMAIN-CONTAINING PROTEIN 174"/>
    <property type="match status" value="1"/>
</dbReference>
<dbReference type="InterPro" id="IPR057464">
    <property type="entry name" value="CCDC174_GRSR"/>
</dbReference>
<gene>
    <name evidence="4" type="ORF">GSLYS_00021990001</name>
</gene>
<dbReference type="PANTHER" id="PTHR15885:SF1">
    <property type="entry name" value="COILED-COIL DOMAIN-CONTAINING PROTEIN 174"/>
    <property type="match status" value="1"/>
</dbReference>
<feature type="region of interest" description="Disordered" evidence="2">
    <location>
        <begin position="44"/>
        <end position="78"/>
    </location>
</feature>
<dbReference type="AlphaFoldDB" id="A0AAV2IQ20"/>
<name>A0AAV2IQ20_LYMST</name>
<dbReference type="InterPro" id="IPR025066">
    <property type="entry name" value="CCDC174-like"/>
</dbReference>
<feature type="compositionally biased region" description="Polar residues" evidence="2">
    <location>
        <begin position="49"/>
        <end position="59"/>
    </location>
</feature>
<feature type="region of interest" description="Disordered" evidence="2">
    <location>
        <begin position="687"/>
        <end position="706"/>
    </location>
</feature>
<feature type="compositionally biased region" description="Basic and acidic residues" evidence="2">
    <location>
        <begin position="346"/>
        <end position="365"/>
    </location>
</feature>
<evidence type="ECO:0000313" key="4">
    <source>
        <dbReference type="EMBL" id="CAL1548673.1"/>
    </source>
</evidence>
<comment type="caution">
    <text evidence="4">The sequence shown here is derived from an EMBL/GenBank/DDBJ whole genome shotgun (WGS) entry which is preliminary data.</text>
</comment>
<feature type="region of interest" description="Disordered" evidence="2">
    <location>
        <begin position="309"/>
        <end position="365"/>
    </location>
</feature>
<keyword evidence="5" id="KW-1185">Reference proteome</keyword>
<dbReference type="Proteomes" id="UP001497497">
    <property type="component" value="Unassembled WGS sequence"/>
</dbReference>
<feature type="compositionally biased region" description="Basic and acidic residues" evidence="2">
    <location>
        <begin position="66"/>
        <end position="78"/>
    </location>
</feature>
<evidence type="ECO:0000256" key="2">
    <source>
        <dbReference type="SAM" id="MobiDB-lite"/>
    </source>
</evidence>
<organism evidence="4 5">
    <name type="scientific">Lymnaea stagnalis</name>
    <name type="common">Great pond snail</name>
    <name type="synonym">Helix stagnalis</name>
    <dbReference type="NCBI Taxonomy" id="6523"/>
    <lineage>
        <taxon>Eukaryota</taxon>
        <taxon>Metazoa</taxon>
        <taxon>Spiralia</taxon>
        <taxon>Lophotrochozoa</taxon>
        <taxon>Mollusca</taxon>
        <taxon>Gastropoda</taxon>
        <taxon>Heterobranchia</taxon>
        <taxon>Euthyneura</taxon>
        <taxon>Panpulmonata</taxon>
        <taxon>Hygrophila</taxon>
        <taxon>Lymnaeoidea</taxon>
        <taxon>Lymnaeidae</taxon>
        <taxon>Lymnaea</taxon>
    </lineage>
</organism>
<keyword evidence="1" id="KW-0175">Coiled coil</keyword>
<dbReference type="Pfam" id="PF13300">
    <property type="entry name" value="DUF4078"/>
    <property type="match status" value="1"/>
</dbReference>